<feature type="non-terminal residue" evidence="3">
    <location>
        <position position="1"/>
    </location>
</feature>
<organism evidence="3">
    <name type="scientific">mine drainage metagenome</name>
    <dbReference type="NCBI Taxonomy" id="410659"/>
    <lineage>
        <taxon>unclassified sequences</taxon>
        <taxon>metagenomes</taxon>
        <taxon>ecological metagenomes</taxon>
    </lineage>
</organism>
<dbReference type="SUPFAM" id="SSF52540">
    <property type="entry name" value="P-loop containing nucleoside triphosphate hydrolases"/>
    <property type="match status" value="1"/>
</dbReference>
<dbReference type="InterPro" id="IPR052026">
    <property type="entry name" value="ExeA_AAA_ATPase_DNA-bind"/>
</dbReference>
<feature type="domain" description="ORC1/DEAH AAA+ ATPase" evidence="2">
    <location>
        <begin position="10"/>
        <end position="79"/>
    </location>
</feature>
<proteinExistence type="predicted"/>
<dbReference type="GO" id="GO:0016887">
    <property type="term" value="F:ATP hydrolysis activity"/>
    <property type="evidence" value="ECO:0007669"/>
    <property type="project" value="InterPro"/>
</dbReference>
<feature type="compositionally biased region" description="Basic residues" evidence="1">
    <location>
        <begin position="144"/>
        <end position="175"/>
    </location>
</feature>
<protein>
    <submittedName>
        <fullName evidence="3">AAA ATPase</fullName>
    </submittedName>
</protein>
<sequence length="175" mass="19787">GALGAVPRYRKPELIAQTQNLLAVESAERHRKVIVILDEAHLLTPDQLEELRLLTSADMDTTNPFAGILVGQPALAQQLRMGTFTALDQRIAIRYTLTPMDLGESAQYLRHHLTLVGRSDPLFADDAGRSSPPGRQRPPPPSQQRRHRRPHRRRRRGQGSGRRPLRQARCRRAHP</sequence>
<evidence type="ECO:0000256" key="1">
    <source>
        <dbReference type="SAM" id="MobiDB-lite"/>
    </source>
</evidence>
<dbReference type="InterPro" id="IPR049945">
    <property type="entry name" value="AAA_22"/>
</dbReference>
<dbReference type="Pfam" id="PF13401">
    <property type="entry name" value="AAA_22"/>
    <property type="match status" value="1"/>
</dbReference>
<dbReference type="PANTHER" id="PTHR35894">
    <property type="entry name" value="GENERAL SECRETION PATHWAY PROTEIN A-RELATED"/>
    <property type="match status" value="1"/>
</dbReference>
<gene>
    <name evidence="3" type="ORF">B2A_02410</name>
</gene>
<evidence type="ECO:0000259" key="2">
    <source>
        <dbReference type="Pfam" id="PF13401"/>
    </source>
</evidence>
<reference evidence="3" key="1">
    <citation type="submission" date="2013-08" db="EMBL/GenBank/DDBJ databases">
        <authorList>
            <person name="Mendez C."/>
            <person name="Richter M."/>
            <person name="Ferrer M."/>
            <person name="Sanchez J."/>
        </authorList>
    </citation>
    <scope>NUCLEOTIDE SEQUENCE</scope>
</reference>
<dbReference type="AlphaFoldDB" id="T1B418"/>
<comment type="caution">
    <text evidence="3">The sequence shown here is derived from an EMBL/GenBank/DDBJ whole genome shotgun (WGS) entry which is preliminary data.</text>
</comment>
<dbReference type="EMBL" id="AUZZ01001648">
    <property type="protein sequence ID" value="EQD63318.1"/>
    <property type="molecule type" value="Genomic_DNA"/>
</dbReference>
<feature type="region of interest" description="Disordered" evidence="1">
    <location>
        <begin position="120"/>
        <end position="175"/>
    </location>
</feature>
<reference evidence="3" key="2">
    <citation type="journal article" date="2014" name="ISME J.">
        <title>Microbial stratification in low pH oxic and suboxic macroscopic growths along an acid mine drainage.</title>
        <authorList>
            <person name="Mendez-Garcia C."/>
            <person name="Mesa V."/>
            <person name="Sprenger R.R."/>
            <person name="Richter M."/>
            <person name="Diez M.S."/>
            <person name="Solano J."/>
            <person name="Bargiela R."/>
            <person name="Golyshina O.V."/>
            <person name="Manteca A."/>
            <person name="Ramos J.L."/>
            <person name="Gallego J.R."/>
            <person name="Llorente I."/>
            <person name="Martins Dos Santos V.A."/>
            <person name="Jensen O.N."/>
            <person name="Pelaez A.I."/>
            <person name="Sanchez J."/>
            <person name="Ferrer M."/>
        </authorList>
    </citation>
    <scope>NUCLEOTIDE SEQUENCE</scope>
</reference>
<accession>T1B418</accession>
<name>T1B418_9ZZZZ</name>
<dbReference type="InterPro" id="IPR027417">
    <property type="entry name" value="P-loop_NTPase"/>
</dbReference>
<evidence type="ECO:0000313" key="3">
    <source>
        <dbReference type="EMBL" id="EQD63318.1"/>
    </source>
</evidence>
<dbReference type="PANTHER" id="PTHR35894:SF1">
    <property type="entry name" value="PHOSPHORIBULOKINASE _ URIDINE KINASE FAMILY"/>
    <property type="match status" value="1"/>
</dbReference>